<sequence>MSDLQTLLLEGPIDFVGQKLADSVTFYFLSIAGVVAFLVGIITGDISLTGYTLVLFVSAGFVIVVFPWPFYKRHPLKWLPPTIAQN</sequence>
<accession>A0ACC3T4F3</accession>
<gene>
    <name evidence="1" type="ORF">V1525DRAFT_341332</name>
</gene>
<name>A0ACC3T4F3_LIPKO</name>
<organism evidence="1 2">
    <name type="scientific">Lipomyces kononenkoae</name>
    <name type="common">Yeast</name>
    <dbReference type="NCBI Taxonomy" id="34357"/>
    <lineage>
        <taxon>Eukaryota</taxon>
        <taxon>Fungi</taxon>
        <taxon>Dikarya</taxon>
        <taxon>Ascomycota</taxon>
        <taxon>Saccharomycotina</taxon>
        <taxon>Lipomycetes</taxon>
        <taxon>Lipomycetales</taxon>
        <taxon>Lipomycetaceae</taxon>
        <taxon>Lipomyces</taxon>
    </lineage>
</organism>
<evidence type="ECO:0000313" key="1">
    <source>
        <dbReference type="EMBL" id="KAK9238510.1"/>
    </source>
</evidence>
<dbReference type="EMBL" id="MU971355">
    <property type="protein sequence ID" value="KAK9238510.1"/>
    <property type="molecule type" value="Genomic_DNA"/>
</dbReference>
<dbReference type="Proteomes" id="UP001433508">
    <property type="component" value="Unassembled WGS sequence"/>
</dbReference>
<evidence type="ECO:0000313" key="2">
    <source>
        <dbReference type="Proteomes" id="UP001433508"/>
    </source>
</evidence>
<reference evidence="2" key="1">
    <citation type="journal article" date="2024" name="Front. Bioeng. Biotechnol.">
        <title>Genome-scale model development and genomic sequencing of the oleaginous clade Lipomyces.</title>
        <authorList>
            <person name="Czajka J.J."/>
            <person name="Han Y."/>
            <person name="Kim J."/>
            <person name="Mondo S.J."/>
            <person name="Hofstad B.A."/>
            <person name="Robles A."/>
            <person name="Haridas S."/>
            <person name="Riley R."/>
            <person name="LaButti K."/>
            <person name="Pangilinan J."/>
            <person name="Andreopoulos W."/>
            <person name="Lipzen A."/>
            <person name="Yan J."/>
            <person name="Wang M."/>
            <person name="Ng V."/>
            <person name="Grigoriev I.V."/>
            <person name="Spatafora J.W."/>
            <person name="Magnuson J.K."/>
            <person name="Baker S.E."/>
            <person name="Pomraning K.R."/>
        </authorList>
    </citation>
    <scope>NUCLEOTIDE SEQUENCE [LARGE SCALE GENOMIC DNA]</scope>
    <source>
        <strain evidence="2">CBS 7786</strain>
    </source>
</reference>
<proteinExistence type="predicted"/>
<protein>
    <submittedName>
        <fullName evidence="1">Microsomal signal peptidase 12kDa subunit</fullName>
    </submittedName>
</protein>
<keyword evidence="2" id="KW-1185">Reference proteome</keyword>
<comment type="caution">
    <text evidence="1">The sequence shown here is derived from an EMBL/GenBank/DDBJ whole genome shotgun (WGS) entry which is preliminary data.</text>
</comment>